<dbReference type="InterPro" id="IPR017853">
    <property type="entry name" value="GH"/>
</dbReference>
<dbReference type="InterPro" id="IPR048913">
    <property type="entry name" value="BetaGal_gal-bd"/>
</dbReference>
<comment type="caution">
    <text evidence="8">The sequence shown here is derived from an EMBL/GenBank/DDBJ whole genome shotgun (WGS) entry which is preliminary data.</text>
</comment>
<proteinExistence type="inferred from homology"/>
<accession>A0A7W3LWV0</accession>
<feature type="domain" description="Beta-galactosidase galactose-binding" evidence="7">
    <location>
        <begin position="491"/>
        <end position="550"/>
    </location>
</feature>
<feature type="domain" description="Beta-galactosidase 1-like first all-beta" evidence="6">
    <location>
        <begin position="363"/>
        <end position="471"/>
    </location>
</feature>
<dbReference type="PRINTS" id="PR00742">
    <property type="entry name" value="GLHYDRLASE35"/>
</dbReference>
<evidence type="ECO:0000256" key="4">
    <source>
        <dbReference type="PIRSR" id="PIRSR006336-1"/>
    </source>
</evidence>
<dbReference type="InterPro" id="IPR031330">
    <property type="entry name" value="Gly_Hdrlase_35_cat"/>
</dbReference>
<name>A0A7W3LWV0_ACTNM</name>
<evidence type="ECO:0000259" key="5">
    <source>
        <dbReference type="Pfam" id="PF01301"/>
    </source>
</evidence>
<feature type="active site" description="Proton donor" evidence="4">
    <location>
        <position position="146"/>
    </location>
</feature>
<dbReference type="Gene3D" id="3.20.20.80">
    <property type="entry name" value="Glycosidases"/>
    <property type="match status" value="1"/>
</dbReference>
<sequence length="579" mass="62746">MSTEGTRVLSGAMHYFRTLPPQWPQRLAALRAMGLDTVETYVPWNLHEPRPGEYVFTGLADVEGFLRAAADAGLRAIVRPGPYICAEWDNGGLPAWLRADGEIPLRCMDRRYLDAVDRWFDVLIPRLVPHLATRGGNVIMMQVENEYGSYGSDRAYLAHLRDGLRARGVDVPLFTSDGGTDLMLTGGTVPGVPATTNFGSGAAGEFAALRRHRPDDPLFCMEFWCGWFGQWGRPAVTRPAADAAAALAEVLAAGASVNVYMAHGGTSFGFHAGANADGDLHDGAYRPQTTSYDYDAPLDERGAPTAKYRAFREVLSRHAVAPPPEPPPPAPTLPPASLPVTDTVRLLDCLPELTARTVETAVPPTFEELGQAYGLAVYRATLPGPRPELPLSVRGLRDRAHLLVDGEPRAVLERDGRTGAPVAVPGGGAEVTLVVEAMGRINYGPLLGERKGVTGGVLHERQYVHDWRTASVPLDDIARVPWGRARRSAGPAFHRAWLEVAAPADAFVALPGWGKGYVWVNGFCLGRHWEAAGPQRALYLPWPLLAPGRNEIVVLELDEPAAPVPGRRVEVRDRPGEAR</sequence>
<keyword evidence="3 8" id="KW-0326">Glycosidase</keyword>
<evidence type="ECO:0000256" key="1">
    <source>
        <dbReference type="ARBA" id="ARBA00009809"/>
    </source>
</evidence>
<dbReference type="InterPro" id="IPR048912">
    <property type="entry name" value="BetaGal1-like_ABD1"/>
</dbReference>
<dbReference type="SUPFAM" id="SSF49785">
    <property type="entry name" value="Galactose-binding domain-like"/>
    <property type="match status" value="1"/>
</dbReference>
<evidence type="ECO:0000259" key="7">
    <source>
        <dbReference type="Pfam" id="PF21467"/>
    </source>
</evidence>
<dbReference type="GO" id="GO:0004565">
    <property type="term" value="F:beta-galactosidase activity"/>
    <property type="evidence" value="ECO:0007669"/>
    <property type="project" value="UniProtKB-EC"/>
</dbReference>
<evidence type="ECO:0000313" key="8">
    <source>
        <dbReference type="EMBL" id="MBA8955793.1"/>
    </source>
</evidence>
<reference evidence="8 9" key="1">
    <citation type="submission" date="2020-08" db="EMBL/GenBank/DDBJ databases">
        <title>Genomic Encyclopedia of Type Strains, Phase IV (KMG-IV): sequencing the most valuable type-strain genomes for metagenomic binning, comparative biology and taxonomic classification.</title>
        <authorList>
            <person name="Goeker M."/>
        </authorList>
    </citation>
    <scope>NUCLEOTIDE SEQUENCE [LARGE SCALE GENOMIC DNA]</scope>
    <source>
        <strain evidence="8 9">DSM 44197</strain>
    </source>
</reference>
<dbReference type="PANTHER" id="PTHR23421">
    <property type="entry name" value="BETA-GALACTOSIDASE RELATED"/>
    <property type="match status" value="1"/>
</dbReference>
<dbReference type="EMBL" id="JACJIA010000013">
    <property type="protein sequence ID" value="MBA8955793.1"/>
    <property type="molecule type" value="Genomic_DNA"/>
</dbReference>
<keyword evidence="2 8" id="KW-0378">Hydrolase</keyword>
<feature type="domain" description="Glycoside hydrolase 35 catalytic" evidence="5">
    <location>
        <begin position="6"/>
        <end position="316"/>
    </location>
</feature>
<comment type="similarity">
    <text evidence="1">Belongs to the glycosyl hydrolase 35 family.</text>
</comment>
<evidence type="ECO:0000256" key="3">
    <source>
        <dbReference type="ARBA" id="ARBA00023295"/>
    </source>
</evidence>
<dbReference type="EC" id="3.2.1.23" evidence="8"/>
<evidence type="ECO:0000259" key="6">
    <source>
        <dbReference type="Pfam" id="PF21317"/>
    </source>
</evidence>
<dbReference type="Proteomes" id="UP000572680">
    <property type="component" value="Unassembled WGS sequence"/>
</dbReference>
<dbReference type="GO" id="GO:0005975">
    <property type="term" value="P:carbohydrate metabolic process"/>
    <property type="evidence" value="ECO:0007669"/>
    <property type="project" value="InterPro"/>
</dbReference>
<evidence type="ECO:0000256" key="2">
    <source>
        <dbReference type="ARBA" id="ARBA00022801"/>
    </source>
</evidence>
<gene>
    <name evidence="8" type="ORF">HNR61_007475</name>
</gene>
<dbReference type="SUPFAM" id="SSF51445">
    <property type="entry name" value="(Trans)glycosidases"/>
    <property type="match status" value="1"/>
</dbReference>
<keyword evidence="9" id="KW-1185">Reference proteome</keyword>
<dbReference type="Pfam" id="PF01301">
    <property type="entry name" value="Glyco_hydro_35"/>
    <property type="match status" value="1"/>
</dbReference>
<dbReference type="InterPro" id="IPR026283">
    <property type="entry name" value="B-gal_1-like"/>
</dbReference>
<feature type="active site" description="Nucleophile" evidence="4">
    <location>
        <position position="222"/>
    </location>
</feature>
<dbReference type="Pfam" id="PF21317">
    <property type="entry name" value="BetaGal_ABD_1"/>
    <property type="match status" value="1"/>
</dbReference>
<dbReference type="Pfam" id="PF21467">
    <property type="entry name" value="BetaGal_gal-bd"/>
    <property type="match status" value="1"/>
</dbReference>
<dbReference type="RefSeq" id="WP_312898278.1">
    <property type="nucleotide sequence ID" value="NZ_BAAALP010000025.1"/>
</dbReference>
<dbReference type="Gene3D" id="2.60.120.260">
    <property type="entry name" value="Galactose-binding domain-like"/>
    <property type="match status" value="2"/>
</dbReference>
<dbReference type="AlphaFoldDB" id="A0A7W3LWV0"/>
<evidence type="ECO:0000313" key="9">
    <source>
        <dbReference type="Proteomes" id="UP000572680"/>
    </source>
</evidence>
<dbReference type="InterPro" id="IPR001944">
    <property type="entry name" value="Glycoside_Hdrlase_35"/>
</dbReference>
<organism evidence="8 9">
    <name type="scientific">Actinomadura namibiensis</name>
    <dbReference type="NCBI Taxonomy" id="182080"/>
    <lineage>
        <taxon>Bacteria</taxon>
        <taxon>Bacillati</taxon>
        <taxon>Actinomycetota</taxon>
        <taxon>Actinomycetes</taxon>
        <taxon>Streptosporangiales</taxon>
        <taxon>Thermomonosporaceae</taxon>
        <taxon>Actinomadura</taxon>
    </lineage>
</organism>
<dbReference type="PIRSF" id="PIRSF006336">
    <property type="entry name" value="B-gal"/>
    <property type="match status" value="1"/>
</dbReference>
<protein>
    <submittedName>
        <fullName evidence="8">Beta-galactosidase</fullName>
        <ecNumber evidence="8">3.2.1.23</ecNumber>
    </submittedName>
</protein>
<dbReference type="InterPro" id="IPR008979">
    <property type="entry name" value="Galactose-bd-like_sf"/>
</dbReference>